<evidence type="ECO:0000313" key="3">
    <source>
        <dbReference type="Proteomes" id="UP000324222"/>
    </source>
</evidence>
<protein>
    <submittedName>
        <fullName evidence="2">Uncharacterized protein</fullName>
    </submittedName>
</protein>
<dbReference type="AlphaFoldDB" id="A0A5B7CYL6"/>
<accession>A0A5B7CYL6</accession>
<feature type="region of interest" description="Disordered" evidence="1">
    <location>
        <begin position="51"/>
        <end position="73"/>
    </location>
</feature>
<gene>
    <name evidence="2" type="ORF">E2C01_007298</name>
</gene>
<sequence length="73" mass="7784">MEVRAGPKSIASPISIKEGRRGVAARCLKQRNIEQERRAARVCPPSTQYCPWPRLGNPSTSGALDPAPGTAIG</sequence>
<evidence type="ECO:0000313" key="2">
    <source>
        <dbReference type="EMBL" id="MPC14530.1"/>
    </source>
</evidence>
<dbReference type="EMBL" id="VSRR010000358">
    <property type="protein sequence ID" value="MPC14530.1"/>
    <property type="molecule type" value="Genomic_DNA"/>
</dbReference>
<dbReference type="Proteomes" id="UP000324222">
    <property type="component" value="Unassembled WGS sequence"/>
</dbReference>
<name>A0A5B7CYL6_PORTR</name>
<organism evidence="2 3">
    <name type="scientific">Portunus trituberculatus</name>
    <name type="common">Swimming crab</name>
    <name type="synonym">Neptunus trituberculatus</name>
    <dbReference type="NCBI Taxonomy" id="210409"/>
    <lineage>
        <taxon>Eukaryota</taxon>
        <taxon>Metazoa</taxon>
        <taxon>Ecdysozoa</taxon>
        <taxon>Arthropoda</taxon>
        <taxon>Crustacea</taxon>
        <taxon>Multicrustacea</taxon>
        <taxon>Malacostraca</taxon>
        <taxon>Eumalacostraca</taxon>
        <taxon>Eucarida</taxon>
        <taxon>Decapoda</taxon>
        <taxon>Pleocyemata</taxon>
        <taxon>Brachyura</taxon>
        <taxon>Eubrachyura</taxon>
        <taxon>Portunoidea</taxon>
        <taxon>Portunidae</taxon>
        <taxon>Portuninae</taxon>
        <taxon>Portunus</taxon>
    </lineage>
</organism>
<keyword evidence="3" id="KW-1185">Reference proteome</keyword>
<comment type="caution">
    <text evidence="2">The sequence shown here is derived from an EMBL/GenBank/DDBJ whole genome shotgun (WGS) entry which is preliminary data.</text>
</comment>
<reference evidence="2 3" key="1">
    <citation type="submission" date="2019-05" db="EMBL/GenBank/DDBJ databases">
        <title>Another draft genome of Portunus trituberculatus and its Hox gene families provides insights of decapod evolution.</title>
        <authorList>
            <person name="Jeong J.-H."/>
            <person name="Song I."/>
            <person name="Kim S."/>
            <person name="Choi T."/>
            <person name="Kim D."/>
            <person name="Ryu S."/>
            <person name="Kim W."/>
        </authorList>
    </citation>
    <scope>NUCLEOTIDE SEQUENCE [LARGE SCALE GENOMIC DNA]</scope>
    <source>
        <tissue evidence="2">Muscle</tissue>
    </source>
</reference>
<evidence type="ECO:0000256" key="1">
    <source>
        <dbReference type="SAM" id="MobiDB-lite"/>
    </source>
</evidence>
<proteinExistence type="predicted"/>